<evidence type="ECO:0000259" key="20">
    <source>
        <dbReference type="PROSITE" id="PS50927"/>
    </source>
</evidence>
<evidence type="ECO:0000256" key="3">
    <source>
        <dbReference type="ARBA" id="ARBA00022527"/>
    </source>
</evidence>
<dbReference type="InterPro" id="IPR001480">
    <property type="entry name" value="Bulb-type_lectin_dom"/>
</dbReference>
<feature type="compositionally biased region" description="Polar residues" evidence="17">
    <location>
        <begin position="806"/>
        <end position="829"/>
    </location>
</feature>
<dbReference type="InterPro" id="IPR036426">
    <property type="entry name" value="Bulb-type_lectin_dom_sf"/>
</dbReference>
<name>A0AAV8TB83_9ROSI</name>
<evidence type="ECO:0000256" key="8">
    <source>
        <dbReference type="ARBA" id="ARBA00022777"/>
    </source>
</evidence>
<keyword evidence="5 18" id="KW-0812">Transmembrane</keyword>
<dbReference type="PROSITE" id="PS00108">
    <property type="entry name" value="PROTEIN_KINASE_ST"/>
    <property type="match status" value="1"/>
</dbReference>
<dbReference type="PIRSF" id="PIRSF000641">
    <property type="entry name" value="SRK"/>
    <property type="match status" value="1"/>
</dbReference>
<dbReference type="Pfam" id="PF01453">
    <property type="entry name" value="B_lectin"/>
    <property type="match status" value="1"/>
</dbReference>
<keyword evidence="12" id="KW-1015">Disulfide bond</keyword>
<evidence type="ECO:0000256" key="6">
    <source>
        <dbReference type="ARBA" id="ARBA00022729"/>
    </source>
</evidence>
<keyword evidence="6" id="KW-0732">Signal</keyword>
<dbReference type="Gene3D" id="3.30.200.20">
    <property type="entry name" value="Phosphorylase Kinase, domain 1"/>
    <property type="match status" value="1"/>
</dbReference>
<proteinExistence type="inferred from homology"/>
<evidence type="ECO:0000256" key="5">
    <source>
        <dbReference type="ARBA" id="ARBA00022692"/>
    </source>
</evidence>
<dbReference type="Pfam" id="PF07714">
    <property type="entry name" value="PK_Tyr_Ser-Thr"/>
    <property type="match status" value="1"/>
</dbReference>
<keyword evidence="23" id="KW-1185">Reference proteome</keyword>
<dbReference type="SUPFAM" id="SSF56112">
    <property type="entry name" value="Protein kinase-like (PK-like)"/>
    <property type="match status" value="1"/>
</dbReference>
<keyword evidence="8 16" id="KW-0418">Kinase</keyword>
<dbReference type="FunFam" id="3.30.200.20:FF:000195">
    <property type="entry name" value="G-type lectin S-receptor-like serine/threonine-protein kinase"/>
    <property type="match status" value="1"/>
</dbReference>
<evidence type="ECO:0000256" key="2">
    <source>
        <dbReference type="ARBA" id="ARBA00022475"/>
    </source>
</evidence>
<dbReference type="PANTHER" id="PTHR27002">
    <property type="entry name" value="RECEPTOR-LIKE SERINE/THREONINE-PROTEIN KINASE SD1-8"/>
    <property type="match status" value="1"/>
</dbReference>
<dbReference type="SMART" id="SM00473">
    <property type="entry name" value="PAN_AP"/>
    <property type="match status" value="1"/>
</dbReference>
<dbReference type="FunFam" id="2.90.10.10:FF:000004">
    <property type="entry name" value="G-type lectin S-receptor-like serine/threonine-protein kinase"/>
    <property type="match status" value="1"/>
</dbReference>
<dbReference type="CDD" id="cd14066">
    <property type="entry name" value="STKc_IRAK"/>
    <property type="match status" value="1"/>
</dbReference>
<dbReference type="InterPro" id="IPR000858">
    <property type="entry name" value="S_locus_glycoprot_dom"/>
</dbReference>
<keyword evidence="4 16" id="KW-0808">Transferase</keyword>
<dbReference type="PANTHER" id="PTHR27002:SF825">
    <property type="entry name" value="RECEPTOR-LIKE SERINE_THREONINE-PROTEIN KINASE"/>
    <property type="match status" value="1"/>
</dbReference>
<dbReference type="Pfam" id="PF00954">
    <property type="entry name" value="S_locus_glycop"/>
    <property type="match status" value="1"/>
</dbReference>
<dbReference type="InterPro" id="IPR001245">
    <property type="entry name" value="Ser-Thr/Tyr_kinase_cat_dom"/>
</dbReference>
<dbReference type="SMART" id="SM00220">
    <property type="entry name" value="S_TKc"/>
    <property type="match status" value="1"/>
</dbReference>
<dbReference type="AlphaFoldDB" id="A0AAV8TB83"/>
<dbReference type="Pfam" id="PF11883">
    <property type="entry name" value="DUF3403"/>
    <property type="match status" value="1"/>
</dbReference>
<evidence type="ECO:0000256" key="11">
    <source>
        <dbReference type="ARBA" id="ARBA00023136"/>
    </source>
</evidence>
<dbReference type="SUPFAM" id="SSF51110">
    <property type="entry name" value="alpha-D-mannose-specific plant lectins"/>
    <property type="match status" value="1"/>
</dbReference>
<dbReference type="Gene3D" id="1.10.510.10">
    <property type="entry name" value="Transferase(Phosphotransferase) domain 1"/>
    <property type="match status" value="1"/>
</dbReference>
<comment type="subcellular location">
    <subcellularLocation>
        <location evidence="1">Cell membrane</location>
        <topology evidence="1">Single-pass type I membrane protein</topology>
    </subcellularLocation>
</comment>
<keyword evidence="7 16" id="KW-0547">Nucleotide-binding</keyword>
<evidence type="ECO:0000256" key="18">
    <source>
        <dbReference type="SAM" id="Phobius"/>
    </source>
</evidence>
<evidence type="ECO:0000256" key="17">
    <source>
        <dbReference type="SAM" id="MobiDB-lite"/>
    </source>
</evidence>
<evidence type="ECO:0000256" key="10">
    <source>
        <dbReference type="ARBA" id="ARBA00022989"/>
    </source>
</evidence>
<dbReference type="GO" id="GO:0005524">
    <property type="term" value="F:ATP binding"/>
    <property type="evidence" value="ECO:0007669"/>
    <property type="project" value="UniProtKB-KW"/>
</dbReference>
<dbReference type="PROSITE" id="PS50927">
    <property type="entry name" value="BULB_LECTIN"/>
    <property type="match status" value="1"/>
</dbReference>
<dbReference type="InterPro" id="IPR021820">
    <property type="entry name" value="S-locus_recpt_kinase_C"/>
</dbReference>
<dbReference type="InterPro" id="IPR003609">
    <property type="entry name" value="Pan_app"/>
</dbReference>
<dbReference type="InterPro" id="IPR011009">
    <property type="entry name" value="Kinase-like_dom_sf"/>
</dbReference>
<feature type="transmembrane region" description="Helical" evidence="18">
    <location>
        <begin position="448"/>
        <end position="469"/>
    </location>
</feature>
<evidence type="ECO:0000256" key="7">
    <source>
        <dbReference type="ARBA" id="ARBA00022741"/>
    </source>
</evidence>
<dbReference type="CDD" id="cd01098">
    <property type="entry name" value="PAN_AP_plant"/>
    <property type="match status" value="1"/>
</dbReference>
<dbReference type="PROSITE" id="PS50948">
    <property type="entry name" value="PAN"/>
    <property type="match status" value="1"/>
</dbReference>
<evidence type="ECO:0000313" key="22">
    <source>
        <dbReference type="EMBL" id="KAJ8763606.1"/>
    </source>
</evidence>
<feature type="domain" description="Bulb-type lectin" evidence="20">
    <location>
        <begin position="36"/>
        <end position="156"/>
    </location>
</feature>
<dbReference type="InterPro" id="IPR000719">
    <property type="entry name" value="Prot_kinase_dom"/>
</dbReference>
<gene>
    <name evidence="22" type="ORF">K2173_003078</name>
</gene>
<dbReference type="GO" id="GO:0005886">
    <property type="term" value="C:plasma membrane"/>
    <property type="evidence" value="ECO:0007669"/>
    <property type="project" value="UniProtKB-SubCell"/>
</dbReference>
<feature type="domain" description="Apple" evidence="21">
    <location>
        <begin position="349"/>
        <end position="430"/>
    </location>
</feature>
<dbReference type="Gene3D" id="2.90.10.10">
    <property type="entry name" value="Bulb-type lectin domain"/>
    <property type="match status" value="1"/>
</dbReference>
<evidence type="ECO:0000256" key="16">
    <source>
        <dbReference type="PIRNR" id="PIRNR000641"/>
    </source>
</evidence>
<dbReference type="GO" id="GO:0048544">
    <property type="term" value="P:recognition of pollen"/>
    <property type="evidence" value="ECO:0007669"/>
    <property type="project" value="InterPro"/>
</dbReference>
<comment type="catalytic activity">
    <reaction evidence="14 16">
        <text>L-threonyl-[protein] + ATP = O-phospho-L-threonyl-[protein] + ADP + H(+)</text>
        <dbReference type="Rhea" id="RHEA:46608"/>
        <dbReference type="Rhea" id="RHEA-COMP:11060"/>
        <dbReference type="Rhea" id="RHEA-COMP:11605"/>
        <dbReference type="ChEBI" id="CHEBI:15378"/>
        <dbReference type="ChEBI" id="CHEBI:30013"/>
        <dbReference type="ChEBI" id="CHEBI:30616"/>
        <dbReference type="ChEBI" id="CHEBI:61977"/>
        <dbReference type="ChEBI" id="CHEBI:456216"/>
        <dbReference type="EC" id="2.7.11.1"/>
    </reaction>
</comment>
<comment type="caution">
    <text evidence="22">The sequence shown here is derived from an EMBL/GenBank/DDBJ whole genome shotgun (WGS) entry which is preliminary data.</text>
</comment>
<dbReference type="InterPro" id="IPR008271">
    <property type="entry name" value="Ser/Thr_kinase_AS"/>
</dbReference>
<feature type="domain" description="Protein kinase" evidence="19">
    <location>
        <begin position="513"/>
        <end position="798"/>
    </location>
</feature>
<dbReference type="EC" id="2.7.11.1" evidence="16"/>
<evidence type="ECO:0000259" key="21">
    <source>
        <dbReference type="PROSITE" id="PS50948"/>
    </source>
</evidence>
<evidence type="ECO:0000256" key="4">
    <source>
        <dbReference type="ARBA" id="ARBA00022679"/>
    </source>
</evidence>
<reference evidence="22 23" key="1">
    <citation type="submission" date="2021-09" db="EMBL/GenBank/DDBJ databases">
        <title>Genomic insights and catalytic innovation underlie evolution of tropane alkaloids biosynthesis.</title>
        <authorList>
            <person name="Wang Y.-J."/>
            <person name="Tian T."/>
            <person name="Huang J.-P."/>
            <person name="Huang S.-X."/>
        </authorList>
    </citation>
    <scope>NUCLEOTIDE SEQUENCE [LARGE SCALE GENOMIC DNA]</scope>
    <source>
        <strain evidence="22">KIB-2018</strain>
        <tissue evidence="22">Leaf</tissue>
    </source>
</reference>
<dbReference type="SMART" id="SM00108">
    <property type="entry name" value="B_lectin"/>
    <property type="match status" value="1"/>
</dbReference>
<keyword evidence="11 18" id="KW-0472">Membrane</keyword>
<protein>
    <recommendedName>
        <fullName evidence="16">Receptor-like serine/threonine-protein kinase</fullName>
        <ecNumber evidence="16">2.7.11.1</ecNumber>
    </recommendedName>
</protein>
<dbReference type="FunFam" id="1.10.510.10:FF:000060">
    <property type="entry name" value="G-type lectin S-receptor-like serine/threonine-protein kinase"/>
    <property type="match status" value="1"/>
</dbReference>
<keyword evidence="9 16" id="KW-0067">ATP-binding</keyword>
<dbReference type="Proteomes" id="UP001159364">
    <property type="component" value="Linkage Group LG05"/>
</dbReference>
<dbReference type="PROSITE" id="PS50011">
    <property type="entry name" value="PROTEIN_KINASE_DOM"/>
    <property type="match status" value="1"/>
</dbReference>
<evidence type="ECO:0000256" key="14">
    <source>
        <dbReference type="ARBA" id="ARBA00047899"/>
    </source>
</evidence>
<evidence type="ECO:0000313" key="23">
    <source>
        <dbReference type="Proteomes" id="UP001159364"/>
    </source>
</evidence>
<keyword evidence="3 16" id="KW-0723">Serine/threonine-protein kinase</keyword>
<keyword evidence="13" id="KW-0325">Glycoprotein</keyword>
<evidence type="ECO:0000256" key="1">
    <source>
        <dbReference type="ARBA" id="ARBA00004251"/>
    </source>
</evidence>
<comment type="catalytic activity">
    <reaction evidence="15 16">
        <text>L-seryl-[protein] + ATP = O-phospho-L-seryl-[protein] + ADP + H(+)</text>
        <dbReference type="Rhea" id="RHEA:17989"/>
        <dbReference type="Rhea" id="RHEA-COMP:9863"/>
        <dbReference type="Rhea" id="RHEA-COMP:11604"/>
        <dbReference type="ChEBI" id="CHEBI:15378"/>
        <dbReference type="ChEBI" id="CHEBI:29999"/>
        <dbReference type="ChEBI" id="CHEBI:30616"/>
        <dbReference type="ChEBI" id="CHEBI:83421"/>
        <dbReference type="ChEBI" id="CHEBI:456216"/>
        <dbReference type="EC" id="2.7.11.1"/>
    </reaction>
</comment>
<evidence type="ECO:0000256" key="12">
    <source>
        <dbReference type="ARBA" id="ARBA00023157"/>
    </source>
</evidence>
<evidence type="ECO:0000259" key="19">
    <source>
        <dbReference type="PROSITE" id="PS50011"/>
    </source>
</evidence>
<evidence type="ECO:0000256" key="9">
    <source>
        <dbReference type="ARBA" id="ARBA00022840"/>
    </source>
</evidence>
<dbReference type="Pfam" id="PF08276">
    <property type="entry name" value="PAN_2"/>
    <property type="match status" value="1"/>
</dbReference>
<keyword evidence="10 18" id="KW-1133">Transmembrane helix</keyword>
<keyword evidence="2" id="KW-1003">Cell membrane</keyword>
<dbReference type="GO" id="GO:0004674">
    <property type="term" value="F:protein serine/threonine kinase activity"/>
    <property type="evidence" value="ECO:0007669"/>
    <property type="project" value="UniProtKB-KW"/>
</dbReference>
<dbReference type="EMBL" id="JAIWQS010000005">
    <property type="protein sequence ID" value="KAJ8763606.1"/>
    <property type="molecule type" value="Genomic_DNA"/>
</dbReference>
<evidence type="ECO:0000256" key="13">
    <source>
        <dbReference type="ARBA" id="ARBA00023180"/>
    </source>
</evidence>
<evidence type="ECO:0000256" key="15">
    <source>
        <dbReference type="ARBA" id="ARBA00048679"/>
    </source>
</evidence>
<accession>A0AAV8TB83</accession>
<feature type="region of interest" description="Disordered" evidence="17">
    <location>
        <begin position="786"/>
        <end position="829"/>
    </location>
</feature>
<comment type="similarity">
    <text evidence="16">Belongs to the protein kinase superfamily. Ser/Thr protein kinase family.</text>
</comment>
<dbReference type="CDD" id="cd00028">
    <property type="entry name" value="B_lectin"/>
    <property type="match status" value="1"/>
</dbReference>
<dbReference type="Gene3D" id="3.50.4.10">
    <property type="entry name" value="Hepatocyte Growth Factor"/>
    <property type="match status" value="1"/>
</dbReference>
<dbReference type="InterPro" id="IPR024171">
    <property type="entry name" value="SRK-like_kinase"/>
</dbReference>
<organism evidence="22 23">
    <name type="scientific">Erythroxylum novogranatense</name>
    <dbReference type="NCBI Taxonomy" id="1862640"/>
    <lineage>
        <taxon>Eukaryota</taxon>
        <taxon>Viridiplantae</taxon>
        <taxon>Streptophyta</taxon>
        <taxon>Embryophyta</taxon>
        <taxon>Tracheophyta</taxon>
        <taxon>Spermatophyta</taxon>
        <taxon>Magnoliopsida</taxon>
        <taxon>eudicotyledons</taxon>
        <taxon>Gunneridae</taxon>
        <taxon>Pentapetalae</taxon>
        <taxon>rosids</taxon>
        <taxon>fabids</taxon>
        <taxon>Malpighiales</taxon>
        <taxon>Erythroxylaceae</taxon>
        <taxon>Erythroxylum</taxon>
    </lineage>
</organism>
<sequence>MYNMETELQEGAIQMESSVLLVFAILLSSLKGFYTIDTLYPGQSMKDGNTLISADGGYELGFFSPADSKHRYLGLWYKKSPQTIVWVANRDIPASNSLGALNFTSQGLLLIVNNTNGIVWQSNTTRAAQSPIAHLLDSGNLIVREGNDSAAQNFLWQGFDYPCDTILPGLKIGRNLVTGHDWFLQSWKSTEDPGRGQYFVAIDIHGYPQVFIRNGAKVIFRAGSWDGLRLTGVPRLMSTSTFTFEFVMKESEIFFKFELNSTDYQRYTLNPSGLLQRFTWSERTNDWVIFATTQADQCDFYGLCGANSSCNINNYPVCSCLKGFLPNSPNDWGSQTWSEGCGRRTPLSCNDTDGFVRLANIKLPDTSSSRFNKSIDLMACKSLCLKNCSCSAYSSLDISHGGNGCLLWFGNLTDLRVSIEGGQDLYVRVAASELDENEPSSKKKRAEIIAGTVLSALTLLILGMICYAWRRNVRRRVIAKENNGENDNSERRKEDMELPIFNMTTITDATDKFSIENKLGEGGFGPVYKGTLIEGQEIAVKRLSQSSGQGLNEFKNEVILISKLQHRNLVKLLGCCIHEDERMLIYEYMPNKSLDSFIFDQTRSTLLDWKKRDQILCGIARGLLYLHQDSRLRIIHRDLKASNILLDNQMNPKISDFGLARTFGADQTQANTNRVVGTFGYMSPEYAVDGMFSVKSDVFSFGVLVLEIVSGRRNRGFCHPGHDLNLLGHAWMLWNEGTPMELLDKCFVDSANLAEVIRCIHVALLCVQQRPEDRPNMSTVVLMLGSENPLPEPKQPGFFTGRNPAESDSSNKQESLSANEITMTLSIPR</sequence>